<reference evidence="2" key="1">
    <citation type="submission" date="2019-12" db="EMBL/GenBank/DDBJ databases">
        <title>An insight into the sialome of adult female Ixodes ricinus ticks feeding for 6 days.</title>
        <authorList>
            <person name="Perner J."/>
            <person name="Ribeiro J.M.C."/>
        </authorList>
    </citation>
    <scope>NUCLEOTIDE SEQUENCE</scope>
    <source>
        <strain evidence="2">Semi-engorged</strain>
        <tissue evidence="2">Salivary glands</tissue>
    </source>
</reference>
<feature type="compositionally biased region" description="Polar residues" evidence="1">
    <location>
        <begin position="17"/>
        <end position="32"/>
    </location>
</feature>
<dbReference type="EMBL" id="GIFC01004506">
    <property type="protein sequence ID" value="MXU86589.1"/>
    <property type="molecule type" value="Transcribed_RNA"/>
</dbReference>
<organism evidence="2">
    <name type="scientific">Ixodes ricinus</name>
    <name type="common">Common tick</name>
    <name type="synonym">Acarus ricinus</name>
    <dbReference type="NCBI Taxonomy" id="34613"/>
    <lineage>
        <taxon>Eukaryota</taxon>
        <taxon>Metazoa</taxon>
        <taxon>Ecdysozoa</taxon>
        <taxon>Arthropoda</taxon>
        <taxon>Chelicerata</taxon>
        <taxon>Arachnida</taxon>
        <taxon>Acari</taxon>
        <taxon>Parasitiformes</taxon>
        <taxon>Ixodida</taxon>
        <taxon>Ixodoidea</taxon>
        <taxon>Ixodidae</taxon>
        <taxon>Ixodinae</taxon>
        <taxon>Ixodes</taxon>
    </lineage>
</organism>
<accession>A0A6B0U249</accession>
<evidence type="ECO:0000313" key="2">
    <source>
        <dbReference type="EMBL" id="MXU86589.1"/>
    </source>
</evidence>
<proteinExistence type="predicted"/>
<feature type="region of interest" description="Disordered" evidence="1">
    <location>
        <begin position="1"/>
        <end position="47"/>
    </location>
</feature>
<sequence>MALSQPSLAPLLLASSTTHPSPNSTGTESSNARRPARKTGADASHLSSACQVAVCFRTLRTKQRAGSSLARAFFESRFVMLRRGAPCSVYTV</sequence>
<protein>
    <submittedName>
        <fullName evidence="2">Putative secreted protein</fullName>
    </submittedName>
</protein>
<name>A0A6B0U249_IXORI</name>
<dbReference type="AlphaFoldDB" id="A0A6B0U249"/>
<feature type="compositionally biased region" description="Low complexity" evidence="1">
    <location>
        <begin position="1"/>
        <end position="16"/>
    </location>
</feature>
<evidence type="ECO:0000256" key="1">
    <source>
        <dbReference type="SAM" id="MobiDB-lite"/>
    </source>
</evidence>